<name>A0A9X9Q1M7_GULGU</name>
<dbReference type="Proteomes" id="UP000269945">
    <property type="component" value="Unassembled WGS sequence"/>
</dbReference>
<gene>
    <name evidence="2" type="ORF">BN2614_LOCUS7</name>
</gene>
<dbReference type="AlphaFoldDB" id="A0A9X9Q1M7"/>
<keyword evidence="3" id="KW-1185">Reference proteome</keyword>
<proteinExistence type="predicted"/>
<reference evidence="2 3" key="1">
    <citation type="submission" date="2018-10" db="EMBL/GenBank/DDBJ databases">
        <authorList>
            <person name="Ekblom R."/>
            <person name="Jareborg N."/>
        </authorList>
    </citation>
    <scope>NUCLEOTIDE SEQUENCE [LARGE SCALE GENOMIC DNA]</scope>
    <source>
        <tissue evidence="2">Muscle</tissue>
    </source>
</reference>
<accession>A0A9X9Q1M7</accession>
<feature type="region of interest" description="Disordered" evidence="1">
    <location>
        <begin position="1"/>
        <end position="28"/>
    </location>
</feature>
<evidence type="ECO:0000313" key="2">
    <source>
        <dbReference type="EMBL" id="VCW96895.1"/>
    </source>
</evidence>
<protein>
    <submittedName>
        <fullName evidence="2">Uncharacterized protein</fullName>
    </submittedName>
</protein>
<evidence type="ECO:0000256" key="1">
    <source>
        <dbReference type="SAM" id="MobiDB-lite"/>
    </source>
</evidence>
<organism evidence="2 3">
    <name type="scientific">Gulo gulo</name>
    <name type="common">Wolverine</name>
    <name type="synonym">Gluton</name>
    <dbReference type="NCBI Taxonomy" id="48420"/>
    <lineage>
        <taxon>Eukaryota</taxon>
        <taxon>Metazoa</taxon>
        <taxon>Chordata</taxon>
        <taxon>Craniata</taxon>
        <taxon>Vertebrata</taxon>
        <taxon>Euteleostomi</taxon>
        <taxon>Mammalia</taxon>
        <taxon>Eutheria</taxon>
        <taxon>Laurasiatheria</taxon>
        <taxon>Carnivora</taxon>
        <taxon>Caniformia</taxon>
        <taxon>Musteloidea</taxon>
        <taxon>Mustelidae</taxon>
        <taxon>Guloninae</taxon>
        <taxon>Gulo</taxon>
    </lineage>
</organism>
<sequence length="86" mass="9810">MTRSKHQNHTQSLAAPPSATPLNEHPLPAKESSLFPQFTGLFDSSPTLEFLNSFFWVNECTILQCGLPPPLLHEWVPRIFCFMTPW</sequence>
<comment type="caution">
    <text evidence="2">The sequence shown here is derived from an EMBL/GenBank/DDBJ whole genome shotgun (WGS) entry which is preliminary data.</text>
</comment>
<dbReference type="EMBL" id="CYRY02019919">
    <property type="protein sequence ID" value="VCW96895.1"/>
    <property type="molecule type" value="Genomic_DNA"/>
</dbReference>
<evidence type="ECO:0000313" key="3">
    <source>
        <dbReference type="Proteomes" id="UP000269945"/>
    </source>
</evidence>